<evidence type="ECO:0000313" key="8">
    <source>
        <dbReference type="EMBL" id="PIP24147.1"/>
    </source>
</evidence>
<name>A0A2G9YY51_9BACT</name>
<dbReference type="SUPFAM" id="SSF52954">
    <property type="entry name" value="Class II aaRS ABD-related"/>
    <property type="match status" value="1"/>
</dbReference>
<feature type="binding site" evidence="6">
    <location>
        <position position="133"/>
    </location>
    <ligand>
        <name>L-histidine</name>
        <dbReference type="ChEBI" id="CHEBI:57595"/>
    </ligand>
</feature>
<evidence type="ECO:0000256" key="5">
    <source>
        <dbReference type="HAMAP-Rule" id="MF_00127"/>
    </source>
</evidence>
<dbReference type="PROSITE" id="PS50862">
    <property type="entry name" value="AA_TRNA_LIGASE_II"/>
    <property type="match status" value="1"/>
</dbReference>
<dbReference type="InterPro" id="IPR015807">
    <property type="entry name" value="His-tRNA-ligase"/>
</dbReference>
<dbReference type="InterPro" id="IPR006195">
    <property type="entry name" value="aa-tRNA-synth_II"/>
</dbReference>
<feature type="binding site" evidence="6">
    <location>
        <position position="115"/>
    </location>
    <ligand>
        <name>L-histidine</name>
        <dbReference type="ChEBI" id="CHEBI:57595"/>
    </ligand>
</feature>
<comment type="caution">
    <text evidence="8">The sequence shown here is derived from an EMBL/GenBank/DDBJ whole genome shotgun (WGS) entry which is preliminary data.</text>
</comment>
<comment type="similarity">
    <text evidence="1 5">Belongs to the class-II aminoacyl-tRNA synthetase family.</text>
</comment>
<dbReference type="Pfam" id="PF13393">
    <property type="entry name" value="tRNA-synt_His"/>
    <property type="match status" value="1"/>
</dbReference>
<dbReference type="PANTHER" id="PTHR43707:SF1">
    <property type="entry name" value="HISTIDINE--TRNA LIGASE, MITOCHONDRIAL-RELATED"/>
    <property type="match status" value="1"/>
</dbReference>
<comment type="subunit">
    <text evidence="5">Homodimer.</text>
</comment>
<feature type="binding site" evidence="6">
    <location>
        <position position="260"/>
    </location>
    <ligand>
        <name>L-histidine</name>
        <dbReference type="ChEBI" id="CHEBI:57595"/>
    </ligand>
</feature>
<dbReference type="GO" id="GO:0005524">
    <property type="term" value="F:ATP binding"/>
    <property type="evidence" value="ECO:0007669"/>
    <property type="project" value="UniProtKB-UniRule"/>
</dbReference>
<keyword evidence="5" id="KW-0648">Protein biosynthesis</keyword>
<evidence type="ECO:0000256" key="1">
    <source>
        <dbReference type="ARBA" id="ARBA00008226"/>
    </source>
</evidence>
<dbReference type="GO" id="GO:0004821">
    <property type="term" value="F:histidine-tRNA ligase activity"/>
    <property type="evidence" value="ECO:0007669"/>
    <property type="project" value="UniProtKB-UniRule"/>
</dbReference>
<feature type="binding site" evidence="6">
    <location>
        <begin position="84"/>
        <end position="86"/>
    </location>
    <ligand>
        <name>L-histidine</name>
        <dbReference type="ChEBI" id="CHEBI:57595"/>
    </ligand>
</feature>
<evidence type="ECO:0000313" key="9">
    <source>
        <dbReference type="Proteomes" id="UP000229952"/>
    </source>
</evidence>
<reference evidence="8 9" key="1">
    <citation type="submission" date="2017-09" db="EMBL/GenBank/DDBJ databases">
        <title>Depth-based differentiation of microbial function through sediment-hosted aquifers and enrichment of novel symbionts in the deep terrestrial subsurface.</title>
        <authorList>
            <person name="Probst A.J."/>
            <person name="Ladd B."/>
            <person name="Jarett J.K."/>
            <person name="Geller-Mcgrath D.E."/>
            <person name="Sieber C.M."/>
            <person name="Emerson J.B."/>
            <person name="Anantharaman K."/>
            <person name="Thomas B.C."/>
            <person name="Malmstrom R."/>
            <person name="Stieglmeier M."/>
            <person name="Klingl A."/>
            <person name="Woyke T."/>
            <person name="Ryan C.M."/>
            <person name="Banfield J.F."/>
        </authorList>
    </citation>
    <scope>NUCLEOTIDE SEQUENCE [LARGE SCALE GENOMIC DNA]</scope>
    <source>
        <strain evidence="8">CG23_combo_of_CG06-09_8_20_14_all_37_18</strain>
    </source>
</reference>
<dbReference type="InterPro" id="IPR041715">
    <property type="entry name" value="HisRS-like_core"/>
</dbReference>
<evidence type="ECO:0000259" key="7">
    <source>
        <dbReference type="PROSITE" id="PS50862"/>
    </source>
</evidence>
<dbReference type="PANTHER" id="PTHR43707">
    <property type="entry name" value="HISTIDYL-TRNA SYNTHETASE"/>
    <property type="match status" value="1"/>
</dbReference>
<organism evidence="8 9">
    <name type="scientific">Candidatus Nealsonbacteria bacterium CG23_combo_of_CG06-09_8_20_14_all_37_18</name>
    <dbReference type="NCBI Taxonomy" id="1974720"/>
    <lineage>
        <taxon>Bacteria</taxon>
        <taxon>Candidatus Nealsoniibacteriota</taxon>
    </lineage>
</organism>
<dbReference type="InterPro" id="IPR036621">
    <property type="entry name" value="Anticodon-bd_dom_sf"/>
</dbReference>
<dbReference type="AlphaFoldDB" id="A0A2G9YY51"/>
<comment type="subcellular location">
    <subcellularLocation>
        <location evidence="5">Cytoplasm</location>
    </subcellularLocation>
</comment>
<sequence length="426" mass="48877">MKKLKFQRPTGMHDILPEDQRYFQKIYNVCEAVVNFYGFKKIDTPILEDTALYEKGTGLTTDIVQKQMFTLRTRGGDYLTLRPEFTPGIVRAYLEHGMQTLPQPVRLYSTGPAFRYEHPQAGRYRQFHQFNLEVIGDGNPVIDAQVIQIFYNILTELKLKKLIIELNSIGDNQCRPYYKKLLTSYFKSRDLALCVDCRRRLKENPLRVLDCKEEKCQRIASQAPQIIDHLCEECHHHFKGVLEFLDEIELPYRLNPYLVRGLDYYTKTVFEIFEDTEEGRKMGALSAGGRYDALVKLLGGEDAKAIGGAMGVERVIAAIKPKGAVAPKSINPPIFLAQLGTMAKRKSLKLLEDFRKVKIPVAESFGRDSLRAQFKIADKLGAKYTLLLGQKEALEGTIIIRDMQTGKQETMKLDKIVREMERRLKK</sequence>
<dbReference type="InterPro" id="IPR004516">
    <property type="entry name" value="HisRS/HisZ"/>
</dbReference>
<dbReference type="HAMAP" id="MF_00127">
    <property type="entry name" value="His_tRNA_synth"/>
    <property type="match status" value="1"/>
</dbReference>
<dbReference type="EMBL" id="PCRQ01000062">
    <property type="protein sequence ID" value="PIP24147.1"/>
    <property type="molecule type" value="Genomic_DNA"/>
</dbReference>
<dbReference type="Gene3D" id="3.30.930.10">
    <property type="entry name" value="Bira Bifunctional Protein, Domain 2"/>
    <property type="match status" value="1"/>
</dbReference>
<proteinExistence type="inferred from homology"/>
<comment type="catalytic activity">
    <reaction evidence="4 5">
        <text>tRNA(His) + L-histidine + ATP = L-histidyl-tRNA(His) + AMP + diphosphate + H(+)</text>
        <dbReference type="Rhea" id="RHEA:17313"/>
        <dbReference type="Rhea" id="RHEA-COMP:9665"/>
        <dbReference type="Rhea" id="RHEA-COMP:9689"/>
        <dbReference type="ChEBI" id="CHEBI:15378"/>
        <dbReference type="ChEBI" id="CHEBI:30616"/>
        <dbReference type="ChEBI" id="CHEBI:33019"/>
        <dbReference type="ChEBI" id="CHEBI:57595"/>
        <dbReference type="ChEBI" id="CHEBI:78442"/>
        <dbReference type="ChEBI" id="CHEBI:78527"/>
        <dbReference type="ChEBI" id="CHEBI:456215"/>
        <dbReference type="EC" id="6.1.1.21"/>
    </reaction>
</comment>
<dbReference type="Pfam" id="PF03129">
    <property type="entry name" value="HGTP_anticodon"/>
    <property type="match status" value="1"/>
</dbReference>
<feature type="domain" description="Aminoacyl-transfer RNA synthetases class-II family profile" evidence="7">
    <location>
        <begin position="38"/>
        <end position="327"/>
    </location>
</feature>
<dbReference type="EC" id="6.1.1.21" evidence="5"/>
<dbReference type="Gene3D" id="3.40.50.800">
    <property type="entry name" value="Anticodon-binding domain"/>
    <property type="match status" value="1"/>
</dbReference>
<dbReference type="CDD" id="cd00773">
    <property type="entry name" value="HisRS-like_core"/>
    <property type="match status" value="1"/>
</dbReference>
<dbReference type="InterPro" id="IPR045864">
    <property type="entry name" value="aa-tRNA-synth_II/BPL/LPL"/>
</dbReference>
<dbReference type="GO" id="GO:0006427">
    <property type="term" value="P:histidyl-tRNA aminoacylation"/>
    <property type="evidence" value="ECO:0007669"/>
    <property type="project" value="UniProtKB-UniRule"/>
</dbReference>
<keyword evidence="5" id="KW-0067">ATP-binding</keyword>
<dbReference type="Proteomes" id="UP000229952">
    <property type="component" value="Unassembled WGS sequence"/>
</dbReference>
<feature type="binding site" evidence="6">
    <location>
        <begin position="264"/>
        <end position="265"/>
    </location>
    <ligand>
        <name>L-histidine</name>
        <dbReference type="ChEBI" id="CHEBI:57595"/>
    </ligand>
</feature>
<keyword evidence="2 5" id="KW-0547">Nucleotide-binding</keyword>
<evidence type="ECO:0000256" key="2">
    <source>
        <dbReference type="ARBA" id="ARBA00022741"/>
    </source>
</evidence>
<evidence type="ECO:0000256" key="3">
    <source>
        <dbReference type="ARBA" id="ARBA00023146"/>
    </source>
</evidence>
<dbReference type="NCBIfam" id="TIGR00442">
    <property type="entry name" value="hisS"/>
    <property type="match status" value="1"/>
</dbReference>
<dbReference type="SUPFAM" id="SSF55681">
    <property type="entry name" value="Class II aaRS and biotin synthetases"/>
    <property type="match status" value="1"/>
</dbReference>
<keyword evidence="3 5" id="KW-0030">Aminoacyl-tRNA synthetase</keyword>
<dbReference type="PIRSF" id="PIRSF001549">
    <property type="entry name" value="His-tRNA_synth"/>
    <property type="match status" value="1"/>
</dbReference>
<feature type="binding site" evidence="6">
    <location>
        <position position="129"/>
    </location>
    <ligand>
        <name>L-histidine</name>
        <dbReference type="ChEBI" id="CHEBI:57595"/>
    </ligand>
</feature>
<evidence type="ECO:0000256" key="6">
    <source>
        <dbReference type="PIRSR" id="PIRSR001549-1"/>
    </source>
</evidence>
<dbReference type="GO" id="GO:0005737">
    <property type="term" value="C:cytoplasm"/>
    <property type="evidence" value="ECO:0007669"/>
    <property type="project" value="UniProtKB-SubCell"/>
</dbReference>
<evidence type="ECO:0000256" key="4">
    <source>
        <dbReference type="ARBA" id="ARBA00047639"/>
    </source>
</evidence>
<protein>
    <recommendedName>
        <fullName evidence="5">Histidine--tRNA ligase</fullName>
        <ecNumber evidence="5">6.1.1.21</ecNumber>
    </recommendedName>
    <alternativeName>
        <fullName evidence="5">Histidyl-tRNA synthetase</fullName>
        <shortName evidence="5">HisRS</shortName>
    </alternativeName>
</protein>
<accession>A0A2G9YY51</accession>
<dbReference type="InterPro" id="IPR004154">
    <property type="entry name" value="Anticodon-bd"/>
</dbReference>
<keyword evidence="5 8" id="KW-0436">Ligase</keyword>
<gene>
    <name evidence="5" type="primary">hisS</name>
    <name evidence="8" type="ORF">COX35_02325</name>
</gene>
<keyword evidence="5" id="KW-0963">Cytoplasm</keyword>